<dbReference type="Proteomes" id="UP000669239">
    <property type="component" value="Unassembled WGS sequence"/>
</dbReference>
<dbReference type="EMBL" id="JAAITT010000036">
    <property type="protein sequence ID" value="NSJ51216.1"/>
    <property type="molecule type" value="Genomic_DNA"/>
</dbReference>
<accession>A0ABX2HP97</accession>
<evidence type="ECO:0008006" key="3">
    <source>
        <dbReference type="Google" id="ProtNLM"/>
    </source>
</evidence>
<comment type="caution">
    <text evidence="1">The sequence shown here is derived from an EMBL/GenBank/DDBJ whole genome shotgun (WGS) entry which is preliminary data.</text>
</comment>
<evidence type="ECO:0000313" key="1">
    <source>
        <dbReference type="EMBL" id="NSJ51216.1"/>
    </source>
</evidence>
<keyword evidence="2" id="KW-1185">Reference proteome</keyword>
<gene>
    <name evidence="1" type="ORF">G5B36_21255</name>
</gene>
<name>A0ABX2HP97_9FIRM</name>
<organism evidence="1 2">
    <name type="scientific">Enterocloster aldenensis</name>
    <dbReference type="NCBI Taxonomy" id="358742"/>
    <lineage>
        <taxon>Bacteria</taxon>
        <taxon>Bacillati</taxon>
        <taxon>Bacillota</taxon>
        <taxon>Clostridia</taxon>
        <taxon>Lachnospirales</taxon>
        <taxon>Lachnospiraceae</taxon>
        <taxon>Enterocloster</taxon>
    </lineage>
</organism>
<dbReference type="RefSeq" id="WP_165641615.1">
    <property type="nucleotide sequence ID" value="NZ_JAAITT010000036.1"/>
</dbReference>
<protein>
    <recommendedName>
        <fullName evidence="3">YopX protein domain-containing protein</fullName>
    </recommendedName>
</protein>
<sequence>MSKIWGIRFDDREFNIGDEISASHRFENGIDTGEELSGTCVIRVSDETDFLDYLDGTLDADFGELDSYNEALAANYQGKHVYLVYIESSWGWEYGEDEHEIVMHGPEVVRKIR</sequence>
<proteinExistence type="predicted"/>
<evidence type="ECO:0000313" key="2">
    <source>
        <dbReference type="Proteomes" id="UP000669239"/>
    </source>
</evidence>
<reference evidence="1 2" key="1">
    <citation type="journal article" date="2020" name="Cell Host Microbe">
        <title>Functional and Genomic Variation between Human-Derived Isolates of Lachnospiraceae Reveals Inter- and Intra-Species Diversity.</title>
        <authorList>
            <person name="Sorbara M.T."/>
            <person name="Littmann E.R."/>
            <person name="Fontana E."/>
            <person name="Moody T.U."/>
            <person name="Kohout C.E."/>
            <person name="Gjonbalaj M."/>
            <person name="Eaton V."/>
            <person name="Seok R."/>
            <person name="Leiner I.M."/>
            <person name="Pamer E.G."/>
        </authorList>
    </citation>
    <scope>NUCLEOTIDE SEQUENCE [LARGE SCALE GENOMIC DNA]</scope>
    <source>
        <strain evidence="1 2">MSK.1.17</strain>
    </source>
</reference>